<dbReference type="InterPro" id="IPR004839">
    <property type="entry name" value="Aminotransferase_I/II_large"/>
</dbReference>
<evidence type="ECO:0000313" key="8">
    <source>
        <dbReference type="Proteomes" id="UP000184089"/>
    </source>
</evidence>
<dbReference type="CDD" id="cd07377">
    <property type="entry name" value="WHTH_GntR"/>
    <property type="match status" value="1"/>
</dbReference>
<dbReference type="Gene3D" id="3.40.640.10">
    <property type="entry name" value="Type I PLP-dependent aspartate aminotransferase-like (Major domain)"/>
    <property type="match status" value="1"/>
</dbReference>
<dbReference type="PRINTS" id="PR00035">
    <property type="entry name" value="HTHGNTR"/>
</dbReference>
<dbReference type="InterPro" id="IPR036390">
    <property type="entry name" value="WH_DNA-bd_sf"/>
</dbReference>
<dbReference type="RefSeq" id="WP_205301313.1">
    <property type="nucleotide sequence ID" value="NZ_FQVY01000002.1"/>
</dbReference>
<dbReference type="EMBL" id="FQVY01000002">
    <property type="protein sequence ID" value="SHG19755.1"/>
    <property type="molecule type" value="Genomic_DNA"/>
</dbReference>
<keyword evidence="3" id="KW-0805">Transcription regulation</keyword>
<gene>
    <name evidence="7" type="ORF">SAMN05444424_1834</name>
</gene>
<keyword evidence="5" id="KW-0804">Transcription</keyword>
<dbReference type="InterPro" id="IPR036388">
    <property type="entry name" value="WH-like_DNA-bd_sf"/>
</dbReference>
<evidence type="ECO:0000256" key="4">
    <source>
        <dbReference type="ARBA" id="ARBA00023125"/>
    </source>
</evidence>
<dbReference type="Gene3D" id="1.10.10.10">
    <property type="entry name" value="Winged helix-like DNA-binding domain superfamily/Winged helix DNA-binding domain"/>
    <property type="match status" value="1"/>
</dbReference>
<organism evidence="7 8">
    <name type="scientific">Bittarella massiliensis</name>
    <name type="common">ex Durand et al. 2017</name>
    <dbReference type="NCBI Taxonomy" id="1720313"/>
    <lineage>
        <taxon>Bacteria</taxon>
        <taxon>Bacillati</taxon>
        <taxon>Bacillota</taxon>
        <taxon>Clostridia</taxon>
        <taxon>Eubacteriales</taxon>
        <taxon>Oscillospiraceae</taxon>
        <taxon>Bittarella (ex Durand et al. 2017)</taxon>
    </lineage>
</organism>
<accession>A0AAQ1ME59</accession>
<comment type="caution">
    <text evidence="7">The sequence shown here is derived from an EMBL/GenBank/DDBJ whole genome shotgun (WGS) entry which is preliminary data.</text>
</comment>
<dbReference type="AlphaFoldDB" id="A0AAQ1ME59"/>
<reference evidence="8" key="1">
    <citation type="submission" date="2016-11" db="EMBL/GenBank/DDBJ databases">
        <authorList>
            <person name="Jaros S."/>
            <person name="Januszkiewicz K."/>
            <person name="Wedrychowicz H."/>
        </authorList>
    </citation>
    <scope>NUCLEOTIDE SEQUENCE [LARGE SCALE GENOMIC DNA]</scope>
    <source>
        <strain evidence="8">DSM 4029</strain>
    </source>
</reference>
<dbReference type="InterPro" id="IPR015424">
    <property type="entry name" value="PyrdxlP-dep_Trfase"/>
</dbReference>
<sequence>MFILLEERDGDPLYVQIYRQIKEMIAAGQLRPGERLPSTRALAATLAVGRNTVENAYAQLVVEGYVSSRQGSGYEVQPLVELGPCPPPAPAERREAPPPPLGERVRIDFQYGQLDPRDFPLGLWRRWTAQALDELRPEELVGYSSGKGAYGLRREVARYLRRSRGVVCAPEQVLICAGTTYALSLLGQMLRPRWGRVAMEDPGYPNAKEVFAKCGLGLLPIPVEEDGLCVDALAGSGAGAVYTTPSHQFPGGAVLSIQKRHQLLNWARQTGGIVIEDDYDSEFRYHGRPIPSIASLSPGDNVVYMGTLSKILSPGLRVSYMVLPPLLTEVYDREFAEYPASVSILEQKVLERFLGSERWEAHLRRVCTANRKKHDLLVRCLKEELGGRFAVQGENAGLHLLVQSLEGWGEEALIRRALARQVRVYPVSRYWMERARYGGDTVLLGFAGLSEGEICEGVRLLGEAWGEEG</sequence>
<proteinExistence type="inferred from homology"/>
<evidence type="ECO:0000256" key="5">
    <source>
        <dbReference type="ARBA" id="ARBA00023163"/>
    </source>
</evidence>
<dbReference type="Pfam" id="PF00392">
    <property type="entry name" value="GntR"/>
    <property type="match status" value="1"/>
</dbReference>
<dbReference type="GO" id="GO:0003700">
    <property type="term" value="F:DNA-binding transcription factor activity"/>
    <property type="evidence" value="ECO:0007669"/>
    <property type="project" value="InterPro"/>
</dbReference>
<name>A0AAQ1ME59_9FIRM</name>
<keyword evidence="4" id="KW-0238">DNA-binding</keyword>
<dbReference type="SMART" id="SM00345">
    <property type="entry name" value="HTH_GNTR"/>
    <property type="match status" value="1"/>
</dbReference>
<keyword evidence="2" id="KW-0663">Pyridoxal phosphate</keyword>
<dbReference type="PANTHER" id="PTHR46577:SF1">
    <property type="entry name" value="HTH-TYPE TRANSCRIPTIONAL REGULATORY PROTEIN GABR"/>
    <property type="match status" value="1"/>
</dbReference>
<dbReference type="SUPFAM" id="SSF53383">
    <property type="entry name" value="PLP-dependent transferases"/>
    <property type="match status" value="1"/>
</dbReference>
<dbReference type="SUPFAM" id="SSF46785">
    <property type="entry name" value="Winged helix' DNA-binding domain"/>
    <property type="match status" value="1"/>
</dbReference>
<dbReference type="InterPro" id="IPR051446">
    <property type="entry name" value="HTH_trans_reg/aminotransferase"/>
</dbReference>
<dbReference type="Proteomes" id="UP000184089">
    <property type="component" value="Unassembled WGS sequence"/>
</dbReference>
<evidence type="ECO:0000256" key="3">
    <source>
        <dbReference type="ARBA" id="ARBA00023015"/>
    </source>
</evidence>
<evidence type="ECO:0000256" key="2">
    <source>
        <dbReference type="ARBA" id="ARBA00022898"/>
    </source>
</evidence>
<feature type="domain" description="HTH gntR-type" evidence="6">
    <location>
        <begin position="11"/>
        <end position="79"/>
    </location>
</feature>
<dbReference type="GO" id="GO:0003677">
    <property type="term" value="F:DNA binding"/>
    <property type="evidence" value="ECO:0007669"/>
    <property type="project" value="UniProtKB-KW"/>
</dbReference>
<dbReference type="InterPro" id="IPR000524">
    <property type="entry name" value="Tscrpt_reg_HTH_GntR"/>
</dbReference>
<protein>
    <submittedName>
        <fullName evidence="7">Transcriptional regulator, GntR family</fullName>
    </submittedName>
</protein>
<dbReference type="GO" id="GO:0030170">
    <property type="term" value="F:pyridoxal phosphate binding"/>
    <property type="evidence" value="ECO:0007669"/>
    <property type="project" value="InterPro"/>
</dbReference>
<comment type="similarity">
    <text evidence="1">In the C-terminal section; belongs to the class-I pyridoxal-phosphate-dependent aminotransferase family.</text>
</comment>
<dbReference type="PANTHER" id="PTHR46577">
    <property type="entry name" value="HTH-TYPE TRANSCRIPTIONAL REGULATORY PROTEIN GABR"/>
    <property type="match status" value="1"/>
</dbReference>
<dbReference type="Pfam" id="PF00155">
    <property type="entry name" value="Aminotran_1_2"/>
    <property type="match status" value="1"/>
</dbReference>
<dbReference type="InterPro" id="IPR015421">
    <property type="entry name" value="PyrdxlP-dep_Trfase_major"/>
</dbReference>
<evidence type="ECO:0000313" key="7">
    <source>
        <dbReference type="EMBL" id="SHG19755.1"/>
    </source>
</evidence>
<dbReference type="CDD" id="cd00609">
    <property type="entry name" value="AAT_like"/>
    <property type="match status" value="1"/>
</dbReference>
<evidence type="ECO:0000259" key="6">
    <source>
        <dbReference type="PROSITE" id="PS50949"/>
    </source>
</evidence>
<evidence type="ECO:0000256" key="1">
    <source>
        <dbReference type="ARBA" id="ARBA00005384"/>
    </source>
</evidence>
<dbReference type="PROSITE" id="PS50949">
    <property type="entry name" value="HTH_GNTR"/>
    <property type="match status" value="1"/>
</dbReference>